<evidence type="ECO:0000256" key="4">
    <source>
        <dbReference type="SAM" id="Phobius"/>
    </source>
</evidence>
<feature type="transmembrane region" description="Helical" evidence="4">
    <location>
        <begin position="426"/>
        <end position="446"/>
    </location>
</feature>
<dbReference type="InterPro" id="IPR045550">
    <property type="entry name" value="AARE_N"/>
</dbReference>
<evidence type="ECO:0000256" key="3">
    <source>
        <dbReference type="SAM" id="MobiDB-lite"/>
    </source>
</evidence>
<feature type="transmembrane region" description="Helical" evidence="4">
    <location>
        <begin position="325"/>
        <end position="349"/>
    </location>
</feature>
<keyword evidence="4" id="KW-0812">Transmembrane</keyword>
<reference evidence="6 7" key="1">
    <citation type="submission" date="2020-02" db="EMBL/GenBank/DDBJ databases">
        <authorList>
            <person name="Ferguson B K."/>
        </authorList>
    </citation>
    <scope>NUCLEOTIDE SEQUENCE [LARGE SCALE GENOMIC DNA]</scope>
</reference>
<keyword evidence="7" id="KW-1185">Reference proteome</keyword>
<dbReference type="Proteomes" id="UP000479000">
    <property type="component" value="Unassembled WGS sequence"/>
</dbReference>
<keyword evidence="4" id="KW-1133">Transmembrane helix</keyword>
<dbReference type="EMBL" id="CADCXU010005897">
    <property type="protein sequence ID" value="CAA9997630.1"/>
    <property type="molecule type" value="Genomic_DNA"/>
</dbReference>
<dbReference type="PANTHER" id="PTHR42776:SF4">
    <property type="entry name" value="ACYLAMINO-ACID-RELEASING ENZYME"/>
    <property type="match status" value="1"/>
</dbReference>
<feature type="compositionally biased region" description="Basic residues" evidence="3">
    <location>
        <begin position="78"/>
        <end position="115"/>
    </location>
</feature>
<evidence type="ECO:0000313" key="7">
    <source>
        <dbReference type="Proteomes" id="UP000479000"/>
    </source>
</evidence>
<proteinExistence type="inferred from homology"/>
<feature type="transmembrane region" description="Helical" evidence="4">
    <location>
        <begin position="297"/>
        <end position="319"/>
    </location>
</feature>
<feature type="domain" description="Acylamino-acid-releasing enzyme N-terminal" evidence="5">
    <location>
        <begin position="773"/>
        <end position="859"/>
    </location>
</feature>
<feature type="transmembrane region" description="Helical" evidence="4">
    <location>
        <begin position="385"/>
        <end position="406"/>
    </location>
</feature>
<evidence type="ECO:0000256" key="1">
    <source>
        <dbReference type="ARBA" id="ARBA00010040"/>
    </source>
</evidence>
<sequence>MVEPLILNAFKETLKDGVTGGKIALADGSKSLVVSSTWKQRNIERNCSMLNKYVQMVNLETNESWFAMPPKKIALPTKKGKAAPKGKGKAGAKKANKSAKKGKAPKKTKASKKPKGPPEAAKKEKGGKKAKPPAKASATADTDQPPDKGLEPTVDPTLLTNRDYLVIALLWGYELVFVVTEASKASFLQKHDDPAARKLTVDIIPKSFSSLVLMVLAVFYMMTVAVKVSGNGRVLGLFFGLMAYLATPIFGVLASQFLVTGFSEAMLWLQIGWHALNPVRFWLIFNQRFPLPVETSRVVVIANVFVIGVAKYVTSVFLIPSTFSYLVYTIVWSIIWALMAAWLFLIFWFRTFFNVIEDDIDVIADRYKKLEAEECFQARQTRAHIVLFSLLLCPSVIFSMLESAFTQLIRNHRDDLNVFANYRIDIIIGLISLLVFGGFLIAIGDVRNEIRDLIVITLSHFLSLLVLALLFFVAVTIVKPPPTPKPELEEHVHSFLSPDILDYGGLFLKDREPCYMKGWYAECHSQKGKEALLQGFSRELIEVFSFKDDFKAKLTPWMLHFRKLYRIRNWGISPPANENERIAWAVSCLQPCPGQPSRNENGHTLFWYHSCRSLGTIVEFKHSKEGQSVSKPVLLDVPLITEGVTKSIPYPGGSFVKINYFLRSKFGSFNHSIVYFLSDKDVNFTKPDRHLEFTAWTATSNSSMMFSIAVKHPNFLLDFAYEPINSTTTLAPTTLKPTPPPNLPPKFEIEQKRRRFPRIHLFYGSQGDKYVMIEDWGETLPGKSQPVLVVWDWAAGTISELAASPELISNFSLGQGVWAADGSVVCIGWDTRPRRLGKVFCTNRLSNIFQINQDGSHGKPQFHEFDPQTNQYGSTDENSSCSAETVVDIVDKSISTANGEPFFGIYSTDLGNFWLNDNKTIVISTSQRASIRSYAIDIGE</sequence>
<dbReference type="OrthoDB" id="416344at2759"/>
<evidence type="ECO:0000313" key="6">
    <source>
        <dbReference type="EMBL" id="CAA9997630.1"/>
    </source>
</evidence>
<evidence type="ECO:0000259" key="5">
    <source>
        <dbReference type="Pfam" id="PF19283"/>
    </source>
</evidence>
<dbReference type="PANTHER" id="PTHR42776">
    <property type="entry name" value="SERINE PEPTIDASE S9 FAMILY MEMBER"/>
    <property type="match status" value="1"/>
</dbReference>
<organism evidence="6 7">
    <name type="scientific">Nesidiocoris tenuis</name>
    <dbReference type="NCBI Taxonomy" id="355587"/>
    <lineage>
        <taxon>Eukaryota</taxon>
        <taxon>Metazoa</taxon>
        <taxon>Ecdysozoa</taxon>
        <taxon>Arthropoda</taxon>
        <taxon>Hexapoda</taxon>
        <taxon>Insecta</taxon>
        <taxon>Pterygota</taxon>
        <taxon>Neoptera</taxon>
        <taxon>Paraneoptera</taxon>
        <taxon>Hemiptera</taxon>
        <taxon>Heteroptera</taxon>
        <taxon>Panheteroptera</taxon>
        <taxon>Cimicomorpha</taxon>
        <taxon>Miridae</taxon>
        <taxon>Dicyphina</taxon>
        <taxon>Nesidiocoris</taxon>
    </lineage>
</organism>
<feature type="transmembrane region" description="Helical" evidence="4">
    <location>
        <begin position="234"/>
        <end position="259"/>
    </location>
</feature>
<name>A0A6H5G4J0_9HEMI</name>
<feature type="transmembrane region" description="Helical" evidence="4">
    <location>
        <begin position="265"/>
        <end position="285"/>
    </location>
</feature>
<gene>
    <name evidence="6" type="ORF">NTEN_LOCUS3924</name>
</gene>
<dbReference type="Pfam" id="PF19283">
    <property type="entry name" value="APEH_N"/>
    <property type="match status" value="1"/>
</dbReference>
<feature type="transmembrane region" description="Helical" evidence="4">
    <location>
        <begin position="453"/>
        <end position="478"/>
    </location>
</feature>
<accession>A0A6H5G4J0</accession>
<dbReference type="GO" id="GO:0004252">
    <property type="term" value="F:serine-type endopeptidase activity"/>
    <property type="evidence" value="ECO:0007669"/>
    <property type="project" value="TreeGrafter"/>
</dbReference>
<evidence type="ECO:0000256" key="2">
    <source>
        <dbReference type="ARBA" id="ARBA00022801"/>
    </source>
</evidence>
<dbReference type="AlphaFoldDB" id="A0A6H5G4J0"/>
<feature type="region of interest" description="Disordered" evidence="3">
    <location>
        <begin position="76"/>
        <end position="154"/>
    </location>
</feature>
<keyword evidence="2" id="KW-0378">Hydrolase</keyword>
<keyword evidence="4" id="KW-0472">Membrane</keyword>
<protein>
    <recommendedName>
        <fullName evidence="5">Acylamino-acid-releasing enzyme N-terminal domain-containing protein</fullName>
    </recommendedName>
</protein>
<feature type="transmembrane region" description="Helical" evidence="4">
    <location>
        <begin position="203"/>
        <end position="222"/>
    </location>
</feature>
<comment type="similarity">
    <text evidence="1">Belongs to the peptidase S9C family.</text>
</comment>